<keyword evidence="1 4" id="KW-0238">DNA-binding</keyword>
<feature type="DNA-binding region" description="Homeobox" evidence="4">
    <location>
        <begin position="48"/>
        <end position="88"/>
    </location>
</feature>
<dbReference type="Gene3D" id="1.10.10.60">
    <property type="entry name" value="Homeodomain-like"/>
    <property type="match status" value="1"/>
</dbReference>
<dbReference type="Proteomes" id="UP000694413">
    <property type="component" value="Unassembled WGS sequence"/>
</dbReference>
<evidence type="ECO:0000256" key="3">
    <source>
        <dbReference type="ARBA" id="ARBA00023242"/>
    </source>
</evidence>
<accession>A0A8D2MP69</accession>
<dbReference type="SUPFAM" id="SSF46689">
    <property type="entry name" value="Homeodomain-like"/>
    <property type="match status" value="1"/>
</dbReference>
<name>A0A8D2MP69_ZONAL</name>
<keyword evidence="2 4" id="KW-0371">Homeobox</keyword>
<evidence type="ECO:0000256" key="2">
    <source>
        <dbReference type="ARBA" id="ARBA00023155"/>
    </source>
</evidence>
<dbReference type="InterPro" id="IPR008422">
    <property type="entry name" value="KN_HD"/>
</dbReference>
<dbReference type="GO" id="GO:0005634">
    <property type="term" value="C:nucleus"/>
    <property type="evidence" value="ECO:0007669"/>
    <property type="project" value="UniProtKB-SubCell"/>
</dbReference>
<dbReference type="InterPro" id="IPR001356">
    <property type="entry name" value="HD"/>
</dbReference>
<protein>
    <recommendedName>
        <fullName evidence="6">Homeobox domain-containing protein</fullName>
    </recommendedName>
</protein>
<feature type="domain" description="Homeobox" evidence="6">
    <location>
        <begin position="46"/>
        <end position="87"/>
    </location>
</feature>
<comment type="subcellular location">
    <subcellularLocation>
        <location evidence="4">Nucleus</location>
    </subcellularLocation>
</comment>
<keyword evidence="3 4" id="KW-0539">Nucleus</keyword>
<dbReference type="GO" id="GO:0006355">
    <property type="term" value="P:regulation of DNA-templated transcription"/>
    <property type="evidence" value="ECO:0007669"/>
    <property type="project" value="InterPro"/>
</dbReference>
<dbReference type="SMART" id="SM00389">
    <property type="entry name" value="HOX"/>
    <property type="match status" value="1"/>
</dbReference>
<organism evidence="7 8">
    <name type="scientific">Zonotrichia albicollis</name>
    <name type="common">White-throated sparrow</name>
    <name type="synonym">Fringilla albicollis</name>
    <dbReference type="NCBI Taxonomy" id="44394"/>
    <lineage>
        <taxon>Eukaryota</taxon>
        <taxon>Metazoa</taxon>
        <taxon>Chordata</taxon>
        <taxon>Craniata</taxon>
        <taxon>Vertebrata</taxon>
        <taxon>Euteleostomi</taxon>
        <taxon>Archelosauria</taxon>
        <taxon>Archosauria</taxon>
        <taxon>Dinosauria</taxon>
        <taxon>Saurischia</taxon>
        <taxon>Theropoda</taxon>
        <taxon>Coelurosauria</taxon>
        <taxon>Aves</taxon>
        <taxon>Neognathae</taxon>
        <taxon>Neoaves</taxon>
        <taxon>Telluraves</taxon>
        <taxon>Australaves</taxon>
        <taxon>Passeriformes</taxon>
        <taxon>Passerellidae</taxon>
        <taxon>Zonotrichia</taxon>
    </lineage>
</organism>
<reference evidence="7" key="1">
    <citation type="submission" date="2025-08" db="UniProtKB">
        <authorList>
            <consortium name="Ensembl"/>
        </authorList>
    </citation>
    <scope>IDENTIFICATION</scope>
</reference>
<feature type="region of interest" description="Disordered" evidence="5">
    <location>
        <begin position="100"/>
        <end position="126"/>
    </location>
</feature>
<feature type="compositionally biased region" description="Polar residues" evidence="5">
    <location>
        <begin position="113"/>
        <end position="122"/>
    </location>
</feature>
<keyword evidence="8" id="KW-1185">Reference proteome</keyword>
<evidence type="ECO:0000256" key="5">
    <source>
        <dbReference type="SAM" id="MobiDB-lite"/>
    </source>
</evidence>
<evidence type="ECO:0000256" key="1">
    <source>
        <dbReference type="ARBA" id="ARBA00023125"/>
    </source>
</evidence>
<evidence type="ECO:0000313" key="7">
    <source>
        <dbReference type="Ensembl" id="ENSZALP00000011461.1"/>
    </source>
</evidence>
<evidence type="ECO:0000256" key="4">
    <source>
        <dbReference type="PROSITE-ProRule" id="PRU00108"/>
    </source>
</evidence>
<dbReference type="Ensembl" id="ENSZALT00000015837.1">
    <property type="protein sequence ID" value="ENSZALP00000011461.1"/>
    <property type="gene ID" value="ENSZALG00000009673.1"/>
</dbReference>
<evidence type="ECO:0000313" key="8">
    <source>
        <dbReference type="Proteomes" id="UP000694413"/>
    </source>
</evidence>
<dbReference type="InterPro" id="IPR009057">
    <property type="entry name" value="Homeodomain-like_sf"/>
</dbReference>
<dbReference type="CDD" id="cd00086">
    <property type="entry name" value="homeodomain"/>
    <property type="match status" value="1"/>
</dbReference>
<evidence type="ECO:0000259" key="6">
    <source>
        <dbReference type="PROSITE" id="PS50071"/>
    </source>
</evidence>
<proteinExistence type="predicted"/>
<dbReference type="PROSITE" id="PS50071">
    <property type="entry name" value="HOMEOBOX_2"/>
    <property type="match status" value="1"/>
</dbReference>
<reference evidence="7" key="2">
    <citation type="submission" date="2025-09" db="UniProtKB">
        <authorList>
            <consortium name="Ensembl"/>
        </authorList>
    </citation>
    <scope>IDENTIFICATION</scope>
</reference>
<dbReference type="AlphaFoldDB" id="A0A8D2MP69"/>
<dbReference type="Pfam" id="PF05920">
    <property type="entry name" value="Homeobox_KN"/>
    <property type="match status" value="1"/>
</dbReference>
<dbReference type="GO" id="GO:0003677">
    <property type="term" value="F:DNA binding"/>
    <property type="evidence" value="ECO:0007669"/>
    <property type="project" value="UniProtKB-UniRule"/>
</dbReference>
<sequence>MQIIPFGSFLIPFSPVYRNPPPLSLCPDGLKNRNYSEEVRQHLFRFAAEVTANPDKKQKEELARAVNLRPTQVCNWFANYRRRQKSRLVRVEELNNSCPERALASHRSEPQDKGSNTPQTAGLSLPNGFRMWSREVKINLKFPQEGKDIACSEQHYVLMDQVDAGGLCFSGVPRCWAPGCHSRGADTANARATAGEKRCLALRRHQMKANTWEAAGLALRFWNKGSVLQENPVFPCPSTDTEPNLSHKEHRGLAAFGRLDLFLCLLE</sequence>